<dbReference type="Gene3D" id="1.20.1720.10">
    <property type="entry name" value="Multidrug resistance protein D"/>
    <property type="match status" value="1"/>
</dbReference>
<dbReference type="OrthoDB" id="9778875at2"/>
<dbReference type="STRING" id="1921764.BSR28_04045"/>
<dbReference type="PANTHER" id="PTHR23501">
    <property type="entry name" value="MAJOR FACILITATOR SUPERFAMILY"/>
    <property type="match status" value="1"/>
</dbReference>
<sequence length="452" mass="46960">MSEETETYYSPRLGWLLLIGASISICFAGFATLGVTTVLPEIAHQLDGEAMYPLANGTALAGQLLATAVAGAWCDSRGALKPLLSGLFFFIAGLVTCGLAPTMLIFVIGRMFQGLGGGLLMVSMYVLVGALVSPVRRPFFFGVFAGAWVVPALAGPYIASRLAEFFGWRAIFHVLVPAILAAAAVIFPLLRHVPKHRNPLHPRARKTVRGATVAFVALMVAQFGFTLTFPGAKLAAIIALVFLVLSLSAIFPPGTIRLKRGIPAMVASRGFINAAYVATETFIPQLLVTIHHWSLNDSAKVISAGAITWAAAAGIQSKIAGEKLRRHLPVAGGILAALGGIATAVAAFPSVTGHFATVGWCISAFGVGLSYPALSVLALESAPEEKHGYISSSLQLADSLGGAAALTIITTAFTYLANLPAPGPMLPALLLALGLSVLAAIAGRRIGTIGVK</sequence>
<evidence type="ECO:0000256" key="3">
    <source>
        <dbReference type="ARBA" id="ARBA00022989"/>
    </source>
</evidence>
<reference evidence="7 8" key="1">
    <citation type="submission" date="2016-11" db="EMBL/GenBank/DDBJ databases">
        <title>Actinomyces gypaetusis sp. nov. isolated from the vulture Gypaetus barbatus in Qinghai Tibet Plateau China.</title>
        <authorList>
            <person name="Meng X."/>
        </authorList>
    </citation>
    <scope>NUCLEOTIDE SEQUENCE [LARGE SCALE GENOMIC DNA]</scope>
    <source>
        <strain evidence="7 8">VUL4_2</strain>
    </source>
</reference>
<feature type="transmembrane region" description="Helical" evidence="5">
    <location>
        <begin position="234"/>
        <end position="251"/>
    </location>
</feature>
<feature type="transmembrane region" description="Helical" evidence="5">
    <location>
        <begin position="139"/>
        <end position="158"/>
    </location>
</feature>
<dbReference type="InterPro" id="IPR036259">
    <property type="entry name" value="MFS_trans_sf"/>
</dbReference>
<proteinExistence type="predicted"/>
<protein>
    <recommendedName>
        <fullName evidence="6">Major facilitator superfamily (MFS) profile domain-containing protein</fullName>
    </recommendedName>
</protein>
<dbReference type="GO" id="GO:0005886">
    <property type="term" value="C:plasma membrane"/>
    <property type="evidence" value="ECO:0007669"/>
    <property type="project" value="UniProtKB-SubCell"/>
</dbReference>
<accession>A0A1Q5PNG3</accession>
<dbReference type="InterPro" id="IPR020846">
    <property type="entry name" value="MFS_dom"/>
</dbReference>
<dbReference type="Proteomes" id="UP000186785">
    <property type="component" value="Unassembled WGS sequence"/>
</dbReference>
<dbReference type="Pfam" id="PF07690">
    <property type="entry name" value="MFS_1"/>
    <property type="match status" value="1"/>
</dbReference>
<feature type="transmembrane region" description="Helical" evidence="5">
    <location>
        <begin position="211"/>
        <end position="228"/>
    </location>
</feature>
<feature type="transmembrane region" description="Helical" evidence="5">
    <location>
        <begin position="54"/>
        <end position="74"/>
    </location>
</feature>
<evidence type="ECO:0000256" key="5">
    <source>
        <dbReference type="SAM" id="Phobius"/>
    </source>
</evidence>
<evidence type="ECO:0000256" key="4">
    <source>
        <dbReference type="ARBA" id="ARBA00023136"/>
    </source>
</evidence>
<dbReference type="InterPro" id="IPR011701">
    <property type="entry name" value="MFS"/>
</dbReference>
<feature type="transmembrane region" description="Helical" evidence="5">
    <location>
        <begin position="114"/>
        <end position="132"/>
    </location>
</feature>
<dbReference type="AlphaFoldDB" id="A0A1Q5PNG3"/>
<dbReference type="GO" id="GO:0022857">
    <property type="term" value="F:transmembrane transporter activity"/>
    <property type="evidence" value="ECO:0007669"/>
    <property type="project" value="InterPro"/>
</dbReference>
<keyword evidence="3 5" id="KW-1133">Transmembrane helix</keyword>
<evidence type="ECO:0000256" key="2">
    <source>
        <dbReference type="ARBA" id="ARBA00022692"/>
    </source>
</evidence>
<evidence type="ECO:0000256" key="1">
    <source>
        <dbReference type="ARBA" id="ARBA00004651"/>
    </source>
</evidence>
<feature type="transmembrane region" description="Helical" evidence="5">
    <location>
        <begin position="12"/>
        <end position="34"/>
    </location>
</feature>
<feature type="transmembrane region" description="Helical" evidence="5">
    <location>
        <begin position="170"/>
        <end position="190"/>
    </location>
</feature>
<feature type="transmembrane region" description="Helical" evidence="5">
    <location>
        <begin position="86"/>
        <end position="108"/>
    </location>
</feature>
<gene>
    <name evidence="7" type="ORF">BSR29_04480</name>
</gene>
<feature type="transmembrane region" description="Helical" evidence="5">
    <location>
        <begin position="328"/>
        <end position="351"/>
    </location>
</feature>
<name>A0A1Q5PNG3_9ACTO</name>
<comment type="caution">
    <text evidence="7">The sequence shown here is derived from an EMBL/GenBank/DDBJ whole genome shotgun (WGS) entry which is preliminary data.</text>
</comment>
<keyword evidence="4 5" id="KW-0472">Membrane</keyword>
<evidence type="ECO:0000313" key="7">
    <source>
        <dbReference type="EMBL" id="OKL49094.1"/>
    </source>
</evidence>
<dbReference type="RefSeq" id="WP_073709083.1">
    <property type="nucleotide sequence ID" value="NZ_MQSU01000002.1"/>
</dbReference>
<keyword evidence="8" id="KW-1185">Reference proteome</keyword>
<dbReference type="PROSITE" id="PS50850">
    <property type="entry name" value="MFS"/>
    <property type="match status" value="1"/>
</dbReference>
<organism evidence="7 8">
    <name type="scientific">Boudabousia liubingyangii</name>
    <dbReference type="NCBI Taxonomy" id="1921764"/>
    <lineage>
        <taxon>Bacteria</taxon>
        <taxon>Bacillati</taxon>
        <taxon>Actinomycetota</taxon>
        <taxon>Actinomycetes</taxon>
        <taxon>Actinomycetales</taxon>
        <taxon>Actinomycetaceae</taxon>
        <taxon>Boudabousia</taxon>
    </lineage>
</organism>
<feature type="transmembrane region" description="Helical" evidence="5">
    <location>
        <begin position="425"/>
        <end position="443"/>
    </location>
</feature>
<dbReference type="Gene3D" id="1.20.1250.20">
    <property type="entry name" value="MFS general substrate transporter like domains"/>
    <property type="match status" value="1"/>
</dbReference>
<comment type="subcellular location">
    <subcellularLocation>
        <location evidence="1">Cell membrane</location>
        <topology evidence="1">Multi-pass membrane protein</topology>
    </subcellularLocation>
</comment>
<dbReference type="PANTHER" id="PTHR23501:SF154">
    <property type="entry name" value="MULTIDRUG-EFFLUX TRANSPORTER RV1634-RELATED"/>
    <property type="match status" value="1"/>
</dbReference>
<feature type="transmembrane region" description="Helical" evidence="5">
    <location>
        <begin position="357"/>
        <end position="379"/>
    </location>
</feature>
<evidence type="ECO:0000259" key="6">
    <source>
        <dbReference type="PROSITE" id="PS50850"/>
    </source>
</evidence>
<dbReference type="SUPFAM" id="SSF103473">
    <property type="entry name" value="MFS general substrate transporter"/>
    <property type="match status" value="1"/>
</dbReference>
<dbReference type="EMBL" id="MQSV01000002">
    <property type="protein sequence ID" value="OKL49094.1"/>
    <property type="molecule type" value="Genomic_DNA"/>
</dbReference>
<keyword evidence="2 5" id="KW-0812">Transmembrane</keyword>
<evidence type="ECO:0000313" key="8">
    <source>
        <dbReference type="Proteomes" id="UP000186785"/>
    </source>
</evidence>
<feature type="transmembrane region" description="Helical" evidence="5">
    <location>
        <begin position="400"/>
        <end position="419"/>
    </location>
</feature>
<feature type="domain" description="Major facilitator superfamily (MFS) profile" evidence="6">
    <location>
        <begin position="17"/>
        <end position="446"/>
    </location>
</feature>